<dbReference type="OrthoDB" id="5975154at2759"/>
<evidence type="ECO:0000259" key="7">
    <source>
        <dbReference type="Pfam" id="PF02932"/>
    </source>
</evidence>
<dbReference type="Pfam" id="PF02932">
    <property type="entry name" value="Neur_chan_memb"/>
    <property type="match status" value="1"/>
</dbReference>
<evidence type="ECO:0000313" key="8">
    <source>
        <dbReference type="EMBL" id="PIK46799.1"/>
    </source>
</evidence>
<dbReference type="SUPFAM" id="SSF90112">
    <property type="entry name" value="Neurotransmitter-gated ion-channel transmembrane pore"/>
    <property type="match status" value="1"/>
</dbReference>
<dbReference type="PANTHER" id="PTHR18945">
    <property type="entry name" value="NEUROTRANSMITTER GATED ION CHANNEL"/>
    <property type="match status" value="1"/>
</dbReference>
<evidence type="ECO:0000259" key="6">
    <source>
        <dbReference type="Pfam" id="PF02931"/>
    </source>
</evidence>
<keyword evidence="4 5" id="KW-0472">Membrane</keyword>
<dbReference type="InterPro" id="IPR036719">
    <property type="entry name" value="Neuro-gated_channel_TM_sf"/>
</dbReference>
<dbReference type="GO" id="GO:0004888">
    <property type="term" value="F:transmembrane signaling receptor activity"/>
    <property type="evidence" value="ECO:0007669"/>
    <property type="project" value="InterPro"/>
</dbReference>
<dbReference type="Proteomes" id="UP000230750">
    <property type="component" value="Unassembled WGS sequence"/>
</dbReference>
<evidence type="ECO:0000256" key="4">
    <source>
        <dbReference type="ARBA" id="ARBA00023136"/>
    </source>
</evidence>
<gene>
    <name evidence="8" type="ORF">BSL78_16350</name>
</gene>
<organism evidence="8 9">
    <name type="scientific">Stichopus japonicus</name>
    <name type="common">Sea cucumber</name>
    <dbReference type="NCBI Taxonomy" id="307972"/>
    <lineage>
        <taxon>Eukaryota</taxon>
        <taxon>Metazoa</taxon>
        <taxon>Echinodermata</taxon>
        <taxon>Eleutherozoa</taxon>
        <taxon>Echinozoa</taxon>
        <taxon>Holothuroidea</taxon>
        <taxon>Aspidochirotacea</taxon>
        <taxon>Aspidochirotida</taxon>
        <taxon>Stichopodidae</taxon>
        <taxon>Apostichopus</taxon>
    </lineage>
</organism>
<feature type="transmembrane region" description="Helical" evidence="5">
    <location>
        <begin position="123"/>
        <end position="145"/>
    </location>
</feature>
<dbReference type="EMBL" id="MRZV01000620">
    <property type="protein sequence ID" value="PIK46799.1"/>
    <property type="molecule type" value="Genomic_DNA"/>
</dbReference>
<evidence type="ECO:0000256" key="5">
    <source>
        <dbReference type="SAM" id="Phobius"/>
    </source>
</evidence>
<protein>
    <submittedName>
        <fullName evidence="8">Putative acetylcholine receptor subunit alpha-1-A</fullName>
    </submittedName>
</protein>
<evidence type="ECO:0000313" key="9">
    <source>
        <dbReference type="Proteomes" id="UP000230750"/>
    </source>
</evidence>
<dbReference type="Pfam" id="PF02931">
    <property type="entry name" value="Neur_chan_LBD"/>
    <property type="match status" value="1"/>
</dbReference>
<dbReference type="STRING" id="307972.A0A2G8KFR3"/>
<dbReference type="PROSITE" id="PS00236">
    <property type="entry name" value="NEUROTR_ION_CHANNEL"/>
    <property type="match status" value="1"/>
</dbReference>
<comment type="subcellular location">
    <subcellularLocation>
        <location evidence="1">Membrane</location>
        <topology evidence="1">Multi-pass membrane protein</topology>
    </subcellularLocation>
</comment>
<keyword evidence="9" id="KW-1185">Reference proteome</keyword>
<accession>A0A2G8KFR3</accession>
<evidence type="ECO:0000256" key="2">
    <source>
        <dbReference type="ARBA" id="ARBA00022692"/>
    </source>
</evidence>
<dbReference type="SUPFAM" id="SSF63712">
    <property type="entry name" value="Nicotinic receptor ligand binding domain-like"/>
    <property type="match status" value="1"/>
</dbReference>
<dbReference type="InterPro" id="IPR006202">
    <property type="entry name" value="Neur_chan_lig-bd"/>
</dbReference>
<keyword evidence="8" id="KW-0675">Receptor</keyword>
<evidence type="ECO:0000256" key="3">
    <source>
        <dbReference type="ARBA" id="ARBA00022989"/>
    </source>
</evidence>
<keyword evidence="3 5" id="KW-1133">Transmembrane helix</keyword>
<dbReference type="InterPro" id="IPR036734">
    <property type="entry name" value="Neur_chan_lig-bd_sf"/>
</dbReference>
<evidence type="ECO:0000256" key="1">
    <source>
        <dbReference type="ARBA" id="ARBA00004141"/>
    </source>
</evidence>
<dbReference type="InterPro" id="IPR006201">
    <property type="entry name" value="Neur_channel"/>
</dbReference>
<sequence length="227" mass="25676">MTELETRPAEANMEDTFVTADYRGNLVYYNLVFLSVFCKMDVRLFPYDTHSCPARFLSFAYEGDAVAVFIANDSDSSETALKNNGVWAVAHYHFEEVKIKYPCCPIPYREVHFTMDIRRESGFYVLNVGIPTLLLSLTTLSVFLLHPECGEKISLCVNNVLAWIIFQQLLTMNMPPTGDQTPIVDSRGGRSTWWRGAGREDRRNTPNKVCSKTSKVPFSIVPLVSLA</sequence>
<proteinExistence type="predicted"/>
<reference evidence="8 9" key="1">
    <citation type="journal article" date="2017" name="PLoS Biol.">
        <title>The sea cucumber genome provides insights into morphological evolution and visceral regeneration.</title>
        <authorList>
            <person name="Zhang X."/>
            <person name="Sun L."/>
            <person name="Yuan J."/>
            <person name="Sun Y."/>
            <person name="Gao Y."/>
            <person name="Zhang L."/>
            <person name="Li S."/>
            <person name="Dai H."/>
            <person name="Hamel J.F."/>
            <person name="Liu C."/>
            <person name="Yu Y."/>
            <person name="Liu S."/>
            <person name="Lin W."/>
            <person name="Guo K."/>
            <person name="Jin S."/>
            <person name="Xu P."/>
            <person name="Storey K.B."/>
            <person name="Huan P."/>
            <person name="Zhang T."/>
            <person name="Zhou Y."/>
            <person name="Zhang J."/>
            <person name="Lin C."/>
            <person name="Li X."/>
            <person name="Xing L."/>
            <person name="Huo D."/>
            <person name="Sun M."/>
            <person name="Wang L."/>
            <person name="Mercier A."/>
            <person name="Li F."/>
            <person name="Yang H."/>
            <person name="Xiang J."/>
        </authorList>
    </citation>
    <scope>NUCLEOTIDE SEQUENCE [LARGE SCALE GENOMIC DNA]</scope>
    <source>
        <strain evidence="8">Shaxun</strain>
        <tissue evidence="8">Muscle</tissue>
    </source>
</reference>
<dbReference type="InterPro" id="IPR018000">
    <property type="entry name" value="Neurotransmitter_ion_chnl_CS"/>
</dbReference>
<dbReference type="AlphaFoldDB" id="A0A2G8KFR3"/>
<feature type="domain" description="Neurotransmitter-gated ion-channel transmembrane" evidence="7">
    <location>
        <begin position="130"/>
        <end position="184"/>
    </location>
</feature>
<dbReference type="InterPro" id="IPR006029">
    <property type="entry name" value="Neurotrans-gated_channel_TM"/>
</dbReference>
<comment type="caution">
    <text evidence="8">The sequence shown here is derived from an EMBL/GenBank/DDBJ whole genome shotgun (WGS) entry which is preliminary data.</text>
</comment>
<feature type="domain" description="Neurotransmitter-gated ion-channel ligand-binding" evidence="6">
    <location>
        <begin position="10"/>
        <end position="120"/>
    </location>
</feature>
<name>A0A2G8KFR3_STIJA</name>
<dbReference type="Gene3D" id="1.20.58.390">
    <property type="entry name" value="Neurotransmitter-gated ion-channel transmembrane domain"/>
    <property type="match status" value="1"/>
</dbReference>
<dbReference type="Gene3D" id="2.70.170.10">
    <property type="entry name" value="Neurotransmitter-gated ion-channel ligand-binding domain"/>
    <property type="match status" value="1"/>
</dbReference>
<dbReference type="GO" id="GO:0016020">
    <property type="term" value="C:membrane"/>
    <property type="evidence" value="ECO:0007669"/>
    <property type="project" value="UniProtKB-SubCell"/>
</dbReference>
<dbReference type="GO" id="GO:0005230">
    <property type="term" value="F:extracellular ligand-gated monoatomic ion channel activity"/>
    <property type="evidence" value="ECO:0007669"/>
    <property type="project" value="InterPro"/>
</dbReference>
<dbReference type="InterPro" id="IPR038050">
    <property type="entry name" value="Neuro_actylchol_rec"/>
</dbReference>
<keyword evidence="2 5" id="KW-0812">Transmembrane</keyword>